<organism evidence="8 9">
    <name type="scientific">Oceanirhabdus seepicola</name>
    <dbReference type="NCBI Taxonomy" id="2828781"/>
    <lineage>
        <taxon>Bacteria</taxon>
        <taxon>Bacillati</taxon>
        <taxon>Bacillota</taxon>
        <taxon>Clostridia</taxon>
        <taxon>Eubacteriales</taxon>
        <taxon>Clostridiaceae</taxon>
        <taxon>Oceanirhabdus</taxon>
    </lineage>
</organism>
<evidence type="ECO:0000256" key="4">
    <source>
        <dbReference type="ARBA" id="ARBA00022759"/>
    </source>
</evidence>
<keyword evidence="6" id="KW-0699">rRNA-binding</keyword>
<dbReference type="InterPro" id="IPR036389">
    <property type="entry name" value="RNase_III_sf"/>
</dbReference>
<dbReference type="Pfam" id="PF00636">
    <property type="entry name" value="Ribonuclease_3"/>
    <property type="match status" value="1"/>
</dbReference>
<proteinExistence type="inferred from homology"/>
<evidence type="ECO:0000313" key="9">
    <source>
        <dbReference type="Proteomes" id="UP001056429"/>
    </source>
</evidence>
<keyword evidence="6" id="KW-0963">Cytoplasm</keyword>
<dbReference type="CDD" id="cd00593">
    <property type="entry name" value="RIBOc"/>
    <property type="match status" value="1"/>
</dbReference>
<dbReference type="PANTHER" id="PTHR34276">
    <property type="entry name" value="MINI-RIBONUCLEASE 3"/>
    <property type="match status" value="1"/>
</dbReference>
<dbReference type="HAMAP" id="MF_01468">
    <property type="entry name" value="RNase_Mini_III"/>
    <property type="match status" value="1"/>
</dbReference>
<dbReference type="GO" id="GO:0004525">
    <property type="term" value="F:ribonuclease III activity"/>
    <property type="evidence" value="ECO:0007669"/>
    <property type="project" value="InterPro"/>
</dbReference>
<gene>
    <name evidence="6" type="primary">mrnC</name>
    <name evidence="8" type="ORF">KDK92_07725</name>
</gene>
<dbReference type="EMBL" id="JAGSOJ010000002">
    <property type="protein sequence ID" value="MCM1989624.1"/>
    <property type="molecule type" value="Genomic_DNA"/>
</dbReference>
<sequence length="137" mass="15665">MNFEFLGDNFKEVEAKQMNSLTLAFIGDGVFEIIVRSHIIKINKNMKVKDAHKKVIDYVKATSQCKLMKKIEDKLNDDEMGVYKRGRNCKSISAPKSANITEYRVATGFEALIGYLYLVGKNERIGELMKYVFEGEI</sequence>
<keyword evidence="1 6" id="KW-0690">Ribosome biogenesis</keyword>
<keyword evidence="5 6" id="KW-0378">Hydrolase</keyword>
<comment type="caution">
    <text evidence="8">The sequence shown here is derived from an EMBL/GenBank/DDBJ whole genome shotgun (WGS) entry which is preliminary data.</text>
</comment>
<evidence type="ECO:0000256" key="1">
    <source>
        <dbReference type="ARBA" id="ARBA00022517"/>
    </source>
</evidence>
<comment type="cofactor">
    <cofactor evidence="6">
        <name>Mg(2+)</name>
        <dbReference type="ChEBI" id="CHEBI:18420"/>
    </cofactor>
</comment>
<reference evidence="8" key="2">
    <citation type="submission" date="2021-04" db="EMBL/GenBank/DDBJ databases">
        <authorList>
            <person name="Dong X."/>
        </authorList>
    </citation>
    <scope>NUCLEOTIDE SEQUENCE</scope>
    <source>
        <strain evidence="8">ZWT</strain>
    </source>
</reference>
<feature type="domain" description="RNase III" evidence="7">
    <location>
        <begin position="4"/>
        <end position="137"/>
    </location>
</feature>
<keyword evidence="6" id="KW-0460">Magnesium</keyword>
<keyword evidence="4 6" id="KW-0255">Endonuclease</keyword>
<feature type="active site" evidence="6">
    <location>
        <position position="28"/>
    </location>
</feature>
<evidence type="ECO:0000256" key="5">
    <source>
        <dbReference type="ARBA" id="ARBA00022801"/>
    </source>
</evidence>
<comment type="function">
    <text evidence="6">Involved in correct processing of both the 5' and 3' ends of 23S rRNA precursor. Processes 30S rRNA precursor transcript even in absence of ribonuclease 3 (Rnc); Rnc processes 30S rRNA into smaller rRNA precursors.</text>
</comment>
<dbReference type="InterPro" id="IPR008226">
    <property type="entry name" value="Mini3_fam"/>
</dbReference>
<evidence type="ECO:0000313" key="8">
    <source>
        <dbReference type="EMBL" id="MCM1989624.1"/>
    </source>
</evidence>
<dbReference type="AlphaFoldDB" id="A0A9J6P287"/>
<evidence type="ECO:0000256" key="3">
    <source>
        <dbReference type="ARBA" id="ARBA00022722"/>
    </source>
</evidence>
<reference evidence="8" key="1">
    <citation type="journal article" date="2021" name="mSystems">
        <title>Bacteria and Archaea Synergistically Convert Glycine Betaine to Biogenic Methane in the Formosa Cold Seep of the South China Sea.</title>
        <authorList>
            <person name="Li L."/>
            <person name="Zhang W."/>
            <person name="Zhang S."/>
            <person name="Song L."/>
            <person name="Sun Q."/>
            <person name="Zhang H."/>
            <person name="Xiang H."/>
            <person name="Dong X."/>
        </authorList>
    </citation>
    <scope>NUCLEOTIDE SEQUENCE</scope>
    <source>
        <strain evidence="8">ZWT</strain>
    </source>
</reference>
<evidence type="ECO:0000259" key="7">
    <source>
        <dbReference type="SMART" id="SM00535"/>
    </source>
</evidence>
<comment type="subcellular location">
    <subcellularLocation>
        <location evidence="6">Cytoplasm</location>
    </subcellularLocation>
</comment>
<accession>A0A9J6P287</accession>
<dbReference type="Gene3D" id="1.10.1520.10">
    <property type="entry name" value="Ribonuclease III domain"/>
    <property type="match status" value="1"/>
</dbReference>
<dbReference type="PANTHER" id="PTHR34276:SF1">
    <property type="entry name" value="MINI-RIBONUCLEASE 3"/>
    <property type="match status" value="1"/>
</dbReference>
<keyword evidence="6" id="KW-0694">RNA-binding</keyword>
<dbReference type="EC" id="3.1.26.-" evidence="6"/>
<keyword evidence="9" id="KW-1185">Reference proteome</keyword>
<dbReference type="GO" id="GO:0005737">
    <property type="term" value="C:cytoplasm"/>
    <property type="evidence" value="ECO:0007669"/>
    <property type="project" value="UniProtKB-SubCell"/>
</dbReference>
<keyword evidence="3 6" id="KW-0540">Nuclease</keyword>
<dbReference type="Proteomes" id="UP001056429">
    <property type="component" value="Unassembled WGS sequence"/>
</dbReference>
<protein>
    <recommendedName>
        <fullName evidence="6">Mini-ribonuclease 3</fullName>
        <shortName evidence="6">Mini-3</shortName>
        <shortName evidence="6">Mini-RNase 3</shortName>
        <ecNumber evidence="6">3.1.26.-</ecNumber>
    </recommendedName>
    <alternativeName>
        <fullName evidence="6">Mini-RNase III</fullName>
        <shortName evidence="6">Mini-III</shortName>
    </alternativeName>
</protein>
<dbReference type="PIRSF" id="PIRSF005520">
    <property type="entry name" value="UCP005520"/>
    <property type="match status" value="1"/>
</dbReference>
<dbReference type="SUPFAM" id="SSF69065">
    <property type="entry name" value="RNase III domain-like"/>
    <property type="match status" value="1"/>
</dbReference>
<keyword evidence="2 6" id="KW-0698">rRNA processing</keyword>
<comment type="similarity">
    <text evidence="6">Belongs to the MrnC RNase family.</text>
</comment>
<dbReference type="GO" id="GO:0019843">
    <property type="term" value="F:rRNA binding"/>
    <property type="evidence" value="ECO:0007669"/>
    <property type="project" value="UniProtKB-UniRule"/>
</dbReference>
<dbReference type="InterPro" id="IPR000999">
    <property type="entry name" value="RNase_III_dom"/>
</dbReference>
<dbReference type="RefSeq" id="WP_250858654.1">
    <property type="nucleotide sequence ID" value="NZ_JAGSOJ010000002.1"/>
</dbReference>
<dbReference type="GO" id="GO:0006364">
    <property type="term" value="P:rRNA processing"/>
    <property type="evidence" value="ECO:0007669"/>
    <property type="project" value="UniProtKB-UniRule"/>
</dbReference>
<dbReference type="SMART" id="SM00535">
    <property type="entry name" value="RIBOc"/>
    <property type="match status" value="1"/>
</dbReference>
<evidence type="ECO:0000256" key="2">
    <source>
        <dbReference type="ARBA" id="ARBA00022552"/>
    </source>
</evidence>
<comment type="subunit">
    <text evidence="6">Homodimer.</text>
</comment>
<name>A0A9J6P287_9CLOT</name>
<evidence type="ECO:0000256" key="6">
    <source>
        <dbReference type="HAMAP-Rule" id="MF_01468"/>
    </source>
</evidence>